<sequence length="80" mass="9420">MYPTREMWDKGITIASASDHPPTPDYRPMNAIETRVTRNRPYPQEQDTDMVHNAEQALTVEEMLQSYTKNVAYQIFREED</sequence>
<protein>
    <recommendedName>
        <fullName evidence="1">Amidohydrolase 3 domain-containing protein</fullName>
    </recommendedName>
</protein>
<evidence type="ECO:0000259" key="1">
    <source>
        <dbReference type="Pfam" id="PF07969"/>
    </source>
</evidence>
<dbReference type="InterPro" id="IPR013108">
    <property type="entry name" value="Amidohydro_3"/>
</dbReference>
<reference evidence="2 3" key="1">
    <citation type="submission" date="2021-03" db="EMBL/GenBank/DDBJ databases">
        <title>Antimicrobial resistance genes in bacteria isolated from Japanese honey, and their potential for conferring macrolide and lincosamide resistance in the American foulbrood pathogen Paenibacillus larvae.</title>
        <authorList>
            <person name="Okamoto M."/>
            <person name="Kumagai M."/>
            <person name="Kanamori H."/>
            <person name="Takamatsu D."/>
        </authorList>
    </citation>
    <scope>NUCLEOTIDE SEQUENCE [LARGE SCALE GENOMIC DNA]</scope>
    <source>
        <strain evidence="2 3">J1TS3</strain>
    </source>
</reference>
<feature type="domain" description="Amidohydrolase 3" evidence="1">
    <location>
        <begin position="2"/>
        <end position="79"/>
    </location>
</feature>
<dbReference type="EMBL" id="BOQT01000011">
    <property type="protein sequence ID" value="GIN21874.1"/>
    <property type="molecule type" value="Genomic_DNA"/>
</dbReference>
<dbReference type="Proteomes" id="UP000680279">
    <property type="component" value="Unassembled WGS sequence"/>
</dbReference>
<dbReference type="SUPFAM" id="SSF51556">
    <property type="entry name" value="Metallo-dependent hydrolases"/>
    <property type="match status" value="1"/>
</dbReference>
<evidence type="ECO:0000313" key="2">
    <source>
        <dbReference type="EMBL" id="GIN21874.1"/>
    </source>
</evidence>
<proteinExistence type="predicted"/>
<evidence type="ECO:0000313" key="3">
    <source>
        <dbReference type="Proteomes" id="UP000680279"/>
    </source>
</evidence>
<dbReference type="InterPro" id="IPR032466">
    <property type="entry name" value="Metal_Hydrolase"/>
</dbReference>
<organism evidence="2 3">
    <name type="scientific">Siminovitchia fordii</name>
    <dbReference type="NCBI Taxonomy" id="254759"/>
    <lineage>
        <taxon>Bacteria</taxon>
        <taxon>Bacillati</taxon>
        <taxon>Bacillota</taxon>
        <taxon>Bacilli</taxon>
        <taxon>Bacillales</taxon>
        <taxon>Bacillaceae</taxon>
        <taxon>Siminovitchia</taxon>
    </lineage>
</organism>
<name>A0ABQ4K805_9BACI</name>
<dbReference type="Pfam" id="PF07969">
    <property type="entry name" value="Amidohydro_3"/>
    <property type="match status" value="1"/>
</dbReference>
<comment type="caution">
    <text evidence="2">The sequence shown here is derived from an EMBL/GenBank/DDBJ whole genome shotgun (WGS) entry which is preliminary data.</text>
</comment>
<dbReference type="Gene3D" id="3.20.20.140">
    <property type="entry name" value="Metal-dependent hydrolases"/>
    <property type="match status" value="1"/>
</dbReference>
<accession>A0ABQ4K805</accession>
<keyword evidence="3" id="KW-1185">Reference proteome</keyword>
<gene>
    <name evidence="2" type="ORF">J1TS3_30080</name>
</gene>